<evidence type="ECO:0000313" key="2">
    <source>
        <dbReference type="Proteomes" id="UP001059209"/>
    </source>
</evidence>
<dbReference type="Pfam" id="PF02586">
    <property type="entry name" value="SRAP"/>
    <property type="match status" value="1"/>
</dbReference>
<dbReference type="SUPFAM" id="SSF143081">
    <property type="entry name" value="BB1717-like"/>
    <property type="match status" value="1"/>
</dbReference>
<dbReference type="EMBL" id="CP104205">
    <property type="protein sequence ID" value="UWX54440.1"/>
    <property type="molecule type" value="Genomic_DNA"/>
</dbReference>
<dbReference type="Gene3D" id="3.90.1680.10">
    <property type="entry name" value="SOS response associated peptidase-like"/>
    <property type="match status" value="1"/>
</dbReference>
<dbReference type="RefSeq" id="WP_260572299.1">
    <property type="nucleotide sequence ID" value="NZ_CP104205.1"/>
</dbReference>
<accession>A0ABY5Y8G2</accession>
<gene>
    <name evidence="1" type="ORF">NYZ99_16170</name>
</gene>
<name>A0ABY5Y8G2_9FLAO</name>
<dbReference type="InterPro" id="IPR003738">
    <property type="entry name" value="SRAP"/>
</dbReference>
<dbReference type="InterPro" id="IPR036590">
    <property type="entry name" value="SRAP-like"/>
</dbReference>
<keyword evidence="2" id="KW-1185">Reference proteome</keyword>
<evidence type="ECO:0000313" key="1">
    <source>
        <dbReference type="EMBL" id="UWX54440.1"/>
    </source>
</evidence>
<dbReference type="Proteomes" id="UP001059209">
    <property type="component" value="Chromosome"/>
</dbReference>
<reference evidence="1" key="1">
    <citation type="submission" date="2022-09" db="EMBL/GenBank/DDBJ databases">
        <title>Maribacter litopenaei sp. nov., isolated from the intestinal tract of the Pacific White Shrimp, Litopenaeus vannamei.</title>
        <authorList>
            <person name="Kim S.Y."/>
            <person name="Hwang C.Y."/>
        </authorList>
    </citation>
    <scope>NUCLEOTIDE SEQUENCE</scope>
    <source>
        <strain evidence="1">HL-LV01</strain>
    </source>
</reference>
<proteinExistence type="predicted"/>
<sequence length="146" mass="16832">MDYGLWYSDALVGRRCLIPVTGFFTTFVENGEAYHFRIGLKNGNPFYLAGIYTVLEDGFITCSLLVGKSDDFIKQVQNTVDTMPITISLDDREEWLDIKTTPMRTRQLLKKPFKQDFSATSVSDKYYNYDNLDVNPYMSLGHRIND</sequence>
<protein>
    <submittedName>
        <fullName evidence="1">SOS response-associated peptidase family protein</fullName>
    </submittedName>
</protein>
<organism evidence="1 2">
    <name type="scientific">Maribacter litopenaei</name>
    <dbReference type="NCBI Taxonomy" id="2976127"/>
    <lineage>
        <taxon>Bacteria</taxon>
        <taxon>Pseudomonadati</taxon>
        <taxon>Bacteroidota</taxon>
        <taxon>Flavobacteriia</taxon>
        <taxon>Flavobacteriales</taxon>
        <taxon>Flavobacteriaceae</taxon>
        <taxon>Maribacter</taxon>
    </lineage>
</organism>